<evidence type="ECO:0000313" key="2">
    <source>
        <dbReference type="Proteomes" id="UP000023152"/>
    </source>
</evidence>
<accession>X6MNU9</accession>
<sequence length="804" mass="98214">MENCLEKNDVSRKRRTYLENKQNPTDDTSLDESLDRITLAVYYFFMIKRLFNRITIQQTLQLDLAAKNCFKDEMAILLWLKQTKSVQKHCKNDFDIYPVTANKQLKFQTINKWNIYCQKRFDSQSQLLKAQILQNLYNKKLLIRKWHKVASTLQKRRDLFMIVRSNSLKNCVRTSINKWSRAHQYNLLIPELKHLLEQFALRLYPCKFFNIWSNSYEKRQAQRQQAIKIYEYSMIKKVFKIMFSICLSNQKRQKKLDEITKHWNNKKSKLRFIICNWQLYMKNKKSLRNTERQNMLKQLKQVFELFYMTQCLTIWQEYNTQVTKLQRKCMLIEITRCKDIFLEWKQLLHLNTQARHFRLNIELHRWHYCVAHRKKQQQKNTIEKYHVAIYHSAAKYFKVWMLVVVKAKHNRFNFLQVKQLDLFFLIYKEEHFFLNWFQLQKHLQNAYKAWKLNWIHSLHQGYLNQLSCKHQMSKCFVKWQFSMVLFKKRAKLFRKIRWNKLNKYFMKWKMLFDKLNGILFEHKEHNIFPCYHPLMKRYFKKWIREYIIKNFRQKHKAQKRKYLFNYWHVVTQIKIQSLKRVQKNQAKAQIWGSFSAWHMTVVHVKKQNYKAICLWYSQMQSNHFIVSPQKIVFVLVLFRLFRGSLVWCNYSVGNKYSYINIKRKKKKAHVQGLSKNKKGGQAPLSTFSLYAYSNLSREFFVRTPPRIPCELLGETGFNNDEVDTMWESKLKNMKKFSKALLDEQIVFQSKCKSYLKGLLEDNKSDDCLLEDIMAFMQQKKDRQHKIFYFTRQIQSLHHLLGFLH</sequence>
<dbReference type="AlphaFoldDB" id="X6MNU9"/>
<keyword evidence="2" id="KW-1185">Reference proteome</keyword>
<dbReference type="Proteomes" id="UP000023152">
    <property type="component" value="Unassembled WGS sequence"/>
</dbReference>
<evidence type="ECO:0000313" key="1">
    <source>
        <dbReference type="EMBL" id="ETO15331.1"/>
    </source>
</evidence>
<name>X6MNU9_RETFI</name>
<comment type="caution">
    <text evidence="1">The sequence shown here is derived from an EMBL/GenBank/DDBJ whole genome shotgun (WGS) entry which is preliminary data.</text>
</comment>
<reference evidence="1 2" key="1">
    <citation type="journal article" date="2013" name="Curr. Biol.">
        <title>The Genome of the Foraminiferan Reticulomyxa filosa.</title>
        <authorList>
            <person name="Glockner G."/>
            <person name="Hulsmann N."/>
            <person name="Schleicher M."/>
            <person name="Noegel A.A."/>
            <person name="Eichinger L."/>
            <person name="Gallinger C."/>
            <person name="Pawlowski J."/>
            <person name="Sierra R."/>
            <person name="Euteneuer U."/>
            <person name="Pillet L."/>
            <person name="Moustafa A."/>
            <person name="Platzer M."/>
            <person name="Groth M."/>
            <person name="Szafranski K."/>
            <person name="Schliwa M."/>
        </authorList>
    </citation>
    <scope>NUCLEOTIDE SEQUENCE [LARGE SCALE GENOMIC DNA]</scope>
</reference>
<protein>
    <recommendedName>
        <fullName evidence="3">Sfi1 spindle body domain-containing protein</fullName>
    </recommendedName>
</protein>
<evidence type="ECO:0008006" key="3">
    <source>
        <dbReference type="Google" id="ProtNLM"/>
    </source>
</evidence>
<dbReference type="EMBL" id="ASPP01019227">
    <property type="protein sequence ID" value="ETO15331.1"/>
    <property type="molecule type" value="Genomic_DNA"/>
</dbReference>
<gene>
    <name evidence="1" type="ORF">RFI_22034</name>
</gene>
<proteinExistence type="predicted"/>
<organism evidence="1 2">
    <name type="scientific">Reticulomyxa filosa</name>
    <dbReference type="NCBI Taxonomy" id="46433"/>
    <lineage>
        <taxon>Eukaryota</taxon>
        <taxon>Sar</taxon>
        <taxon>Rhizaria</taxon>
        <taxon>Retaria</taxon>
        <taxon>Foraminifera</taxon>
        <taxon>Monothalamids</taxon>
        <taxon>Reticulomyxidae</taxon>
        <taxon>Reticulomyxa</taxon>
    </lineage>
</organism>